<dbReference type="AlphaFoldDB" id="B8AI95"/>
<dbReference type="InterPro" id="IPR022146">
    <property type="entry name" value="DUF3678"/>
</dbReference>
<protein>
    <submittedName>
        <fullName evidence="1">Uncharacterized protein</fullName>
    </submittedName>
</protein>
<name>B8AI95_ORYSI</name>
<dbReference type="OMA" id="ASPICHC"/>
<evidence type="ECO:0000313" key="1">
    <source>
        <dbReference type="EMBL" id="EEC73211.1"/>
    </source>
</evidence>
<dbReference type="EMBL" id="CM000127">
    <property type="protein sequence ID" value="EEC73211.1"/>
    <property type="molecule type" value="Genomic_DNA"/>
</dbReference>
<reference evidence="1 2" key="1">
    <citation type="journal article" date="2005" name="PLoS Biol.">
        <title>The genomes of Oryza sativa: a history of duplications.</title>
        <authorList>
            <person name="Yu J."/>
            <person name="Wang J."/>
            <person name="Lin W."/>
            <person name="Li S."/>
            <person name="Li H."/>
            <person name="Zhou J."/>
            <person name="Ni P."/>
            <person name="Dong W."/>
            <person name="Hu S."/>
            <person name="Zeng C."/>
            <person name="Zhang J."/>
            <person name="Zhang Y."/>
            <person name="Li R."/>
            <person name="Xu Z."/>
            <person name="Li S."/>
            <person name="Li X."/>
            <person name="Zheng H."/>
            <person name="Cong L."/>
            <person name="Lin L."/>
            <person name="Yin J."/>
            <person name="Geng J."/>
            <person name="Li G."/>
            <person name="Shi J."/>
            <person name="Liu J."/>
            <person name="Lv H."/>
            <person name="Li J."/>
            <person name="Wang J."/>
            <person name="Deng Y."/>
            <person name="Ran L."/>
            <person name="Shi X."/>
            <person name="Wang X."/>
            <person name="Wu Q."/>
            <person name="Li C."/>
            <person name="Ren X."/>
            <person name="Wang J."/>
            <person name="Wang X."/>
            <person name="Li D."/>
            <person name="Liu D."/>
            <person name="Zhang X."/>
            <person name="Ji Z."/>
            <person name="Zhao W."/>
            <person name="Sun Y."/>
            <person name="Zhang Z."/>
            <person name="Bao J."/>
            <person name="Han Y."/>
            <person name="Dong L."/>
            <person name="Ji J."/>
            <person name="Chen P."/>
            <person name="Wu S."/>
            <person name="Liu J."/>
            <person name="Xiao Y."/>
            <person name="Bu D."/>
            <person name="Tan J."/>
            <person name="Yang L."/>
            <person name="Ye C."/>
            <person name="Zhang J."/>
            <person name="Xu J."/>
            <person name="Zhou Y."/>
            <person name="Yu Y."/>
            <person name="Zhang B."/>
            <person name="Zhuang S."/>
            <person name="Wei H."/>
            <person name="Liu B."/>
            <person name="Lei M."/>
            <person name="Yu H."/>
            <person name="Li Y."/>
            <person name="Xu H."/>
            <person name="Wei S."/>
            <person name="He X."/>
            <person name="Fang L."/>
            <person name="Zhang Z."/>
            <person name="Zhang Y."/>
            <person name="Huang X."/>
            <person name="Su Z."/>
            <person name="Tong W."/>
            <person name="Li J."/>
            <person name="Tong Z."/>
            <person name="Li S."/>
            <person name="Ye J."/>
            <person name="Wang L."/>
            <person name="Fang L."/>
            <person name="Lei T."/>
            <person name="Chen C."/>
            <person name="Chen H."/>
            <person name="Xu Z."/>
            <person name="Li H."/>
            <person name="Huang H."/>
            <person name="Zhang F."/>
            <person name="Xu H."/>
            <person name="Li N."/>
            <person name="Zhao C."/>
            <person name="Li S."/>
            <person name="Dong L."/>
            <person name="Huang Y."/>
            <person name="Li L."/>
            <person name="Xi Y."/>
            <person name="Qi Q."/>
            <person name="Li W."/>
            <person name="Zhang B."/>
            <person name="Hu W."/>
            <person name="Zhang Y."/>
            <person name="Tian X."/>
            <person name="Jiao Y."/>
            <person name="Liang X."/>
            <person name="Jin J."/>
            <person name="Gao L."/>
            <person name="Zheng W."/>
            <person name="Hao B."/>
            <person name="Liu S."/>
            <person name="Wang W."/>
            <person name="Yuan L."/>
            <person name="Cao M."/>
            <person name="McDermott J."/>
            <person name="Samudrala R."/>
            <person name="Wang J."/>
            <person name="Wong G.K."/>
            <person name="Yang H."/>
        </authorList>
    </citation>
    <scope>NUCLEOTIDE SEQUENCE [LARGE SCALE GENOMIC DNA]</scope>
    <source>
        <strain evidence="2">cv. 93-11</strain>
    </source>
</reference>
<dbReference type="HOGENOM" id="CLU_1017743_0_0_1"/>
<proteinExistence type="predicted"/>
<organism evidence="1 2">
    <name type="scientific">Oryza sativa subsp. indica</name>
    <name type="common">Rice</name>
    <dbReference type="NCBI Taxonomy" id="39946"/>
    <lineage>
        <taxon>Eukaryota</taxon>
        <taxon>Viridiplantae</taxon>
        <taxon>Streptophyta</taxon>
        <taxon>Embryophyta</taxon>
        <taxon>Tracheophyta</taxon>
        <taxon>Spermatophyta</taxon>
        <taxon>Magnoliopsida</taxon>
        <taxon>Liliopsida</taxon>
        <taxon>Poales</taxon>
        <taxon>Poaceae</taxon>
        <taxon>BOP clade</taxon>
        <taxon>Oryzoideae</taxon>
        <taxon>Oryzeae</taxon>
        <taxon>Oryzinae</taxon>
        <taxon>Oryza</taxon>
        <taxon>Oryza sativa</taxon>
    </lineage>
</organism>
<sequence>MDRSKDCYLMTLVPSVVHKVAWTHRLVDIHASPTSASTLLRLHRSASCIFGLITRSSARLQRLLQPIVIKHTSTPSSFGVPLRRPPQATVSLPVVHTSTGCCSAERRPPQHFYITGGLLAAASTWSCSCDVLSDRSFAAFVVFIAVRASTTSSSALVIVSRSGSSSSTSSIAAASPICHCRHSRPMVQLPLHGYRRRHPGRWSHYFAFVFVQHDSSPVSFSTTLRSSPTTACCSGNSPSMPFSRRDRHWRMIHGGPLPHPRGIGNTVARVRPELSPGLANPT</sequence>
<dbReference type="Pfam" id="PF12435">
    <property type="entry name" value="DUF3678"/>
    <property type="match status" value="1"/>
</dbReference>
<accession>B8AI95</accession>
<keyword evidence="2" id="KW-1185">Reference proteome</keyword>
<dbReference type="STRING" id="39946.B8AI95"/>
<evidence type="ECO:0000313" key="2">
    <source>
        <dbReference type="Proteomes" id="UP000007015"/>
    </source>
</evidence>
<dbReference type="Gramene" id="BGIOSGA006436-TA">
    <property type="protein sequence ID" value="BGIOSGA006436-PA"/>
    <property type="gene ID" value="BGIOSGA006436"/>
</dbReference>
<dbReference type="Proteomes" id="UP000007015">
    <property type="component" value="Chromosome 2"/>
</dbReference>
<gene>
    <name evidence="1" type="ORF">OsI_07294</name>
</gene>